<accession>A0A0D2B7C2</accession>
<dbReference type="GO" id="GO:0006886">
    <property type="term" value="P:intracellular protein transport"/>
    <property type="evidence" value="ECO:0007669"/>
    <property type="project" value="UniProtKB-ARBA"/>
</dbReference>
<dbReference type="Pfam" id="PF09454">
    <property type="entry name" value="Vps23_core"/>
    <property type="match status" value="1"/>
</dbReference>
<dbReference type="EMBL" id="KN847496">
    <property type="protein sequence ID" value="KIW14828.1"/>
    <property type="molecule type" value="Genomic_DNA"/>
</dbReference>
<keyword evidence="3 7" id="KW-0813">Transport</keyword>
<evidence type="ECO:0000256" key="5">
    <source>
        <dbReference type="ARBA" id="ARBA00022927"/>
    </source>
</evidence>
<feature type="region of interest" description="Disordered" evidence="8">
    <location>
        <begin position="149"/>
        <end position="381"/>
    </location>
</feature>
<dbReference type="CDD" id="cd11685">
    <property type="entry name" value="UEV_TSG101-like"/>
    <property type="match status" value="1"/>
</dbReference>
<organism evidence="11 12">
    <name type="scientific">Exophiala spinifera</name>
    <dbReference type="NCBI Taxonomy" id="91928"/>
    <lineage>
        <taxon>Eukaryota</taxon>
        <taxon>Fungi</taxon>
        <taxon>Dikarya</taxon>
        <taxon>Ascomycota</taxon>
        <taxon>Pezizomycotina</taxon>
        <taxon>Eurotiomycetes</taxon>
        <taxon>Chaetothyriomycetidae</taxon>
        <taxon>Chaetothyriales</taxon>
        <taxon>Herpotrichiellaceae</taxon>
        <taxon>Exophiala</taxon>
    </lineage>
</organism>
<feature type="domain" description="SB" evidence="9">
    <location>
        <begin position="507"/>
        <end position="575"/>
    </location>
</feature>
<feature type="compositionally biased region" description="Pro residues" evidence="8">
    <location>
        <begin position="338"/>
        <end position="350"/>
    </location>
</feature>
<name>A0A0D2B7C2_9EURO</name>
<dbReference type="Pfam" id="PF05743">
    <property type="entry name" value="UEV"/>
    <property type="match status" value="1"/>
</dbReference>
<dbReference type="RefSeq" id="XP_016235044.1">
    <property type="nucleotide sequence ID" value="XM_016381942.1"/>
</dbReference>
<feature type="compositionally biased region" description="Pro residues" evidence="8">
    <location>
        <begin position="161"/>
        <end position="170"/>
    </location>
</feature>
<feature type="compositionally biased region" description="Pro residues" evidence="8">
    <location>
        <begin position="359"/>
        <end position="374"/>
    </location>
</feature>
<dbReference type="PROSITE" id="PS51322">
    <property type="entry name" value="UEV"/>
    <property type="match status" value="1"/>
</dbReference>
<dbReference type="InterPro" id="IPR008883">
    <property type="entry name" value="UEV_N"/>
</dbReference>
<feature type="domain" description="UEV" evidence="10">
    <location>
        <begin position="7"/>
        <end position="152"/>
    </location>
</feature>
<dbReference type="GO" id="GO:0000813">
    <property type="term" value="C:ESCRT I complex"/>
    <property type="evidence" value="ECO:0007669"/>
    <property type="project" value="TreeGrafter"/>
</dbReference>
<dbReference type="PANTHER" id="PTHR23306">
    <property type="entry name" value="TUMOR SUSCEPTIBILITY GENE 101 PROTEIN-RELATED"/>
    <property type="match status" value="1"/>
</dbReference>
<dbReference type="PROSITE" id="PS51312">
    <property type="entry name" value="SB"/>
    <property type="match status" value="1"/>
</dbReference>
<dbReference type="InterPro" id="IPR016135">
    <property type="entry name" value="UBQ-conjugating_enzyme/RWD"/>
</dbReference>
<evidence type="ECO:0000256" key="2">
    <source>
        <dbReference type="ARBA" id="ARBA00009594"/>
    </source>
</evidence>
<dbReference type="GeneID" id="27334696"/>
<evidence type="ECO:0000259" key="9">
    <source>
        <dbReference type="PROSITE" id="PS51312"/>
    </source>
</evidence>
<evidence type="ECO:0008006" key="13">
    <source>
        <dbReference type="Google" id="ProtNLM"/>
    </source>
</evidence>
<dbReference type="GO" id="GO:0043162">
    <property type="term" value="P:ubiquitin-dependent protein catabolic process via the multivesicular body sorting pathway"/>
    <property type="evidence" value="ECO:0007669"/>
    <property type="project" value="UniProtKB-ARBA"/>
</dbReference>
<dbReference type="InterPro" id="IPR017916">
    <property type="entry name" value="SB_dom"/>
</dbReference>
<dbReference type="STRING" id="91928.A0A0D2B7C2"/>
<evidence type="ECO:0000259" key="10">
    <source>
        <dbReference type="PROSITE" id="PS51322"/>
    </source>
</evidence>
<evidence type="ECO:0000256" key="3">
    <source>
        <dbReference type="ARBA" id="ARBA00022448"/>
    </source>
</evidence>
<dbReference type="GO" id="GO:0072666">
    <property type="term" value="P:establishment of protein localization to vacuole"/>
    <property type="evidence" value="ECO:0007669"/>
    <property type="project" value="UniProtKB-ARBA"/>
</dbReference>
<feature type="compositionally biased region" description="Low complexity" evidence="8">
    <location>
        <begin position="272"/>
        <end position="281"/>
    </location>
</feature>
<dbReference type="SUPFAM" id="SSF140111">
    <property type="entry name" value="Endosomal sorting complex assembly domain"/>
    <property type="match status" value="1"/>
</dbReference>
<feature type="compositionally biased region" description="Pro residues" evidence="8">
    <location>
        <begin position="178"/>
        <end position="202"/>
    </location>
</feature>
<keyword evidence="5 7" id="KW-0653">Protein transport</keyword>
<gene>
    <name evidence="11" type="ORF">PV08_07613</name>
</gene>
<evidence type="ECO:0000256" key="4">
    <source>
        <dbReference type="ARBA" id="ARBA00022753"/>
    </source>
</evidence>
<evidence type="ECO:0000256" key="6">
    <source>
        <dbReference type="ARBA" id="ARBA00023054"/>
    </source>
</evidence>
<dbReference type="Proteomes" id="UP000053328">
    <property type="component" value="Unassembled WGS sequence"/>
</dbReference>
<keyword evidence="6" id="KW-0175">Coiled coil</keyword>
<keyword evidence="4" id="KW-0967">Endosome</keyword>
<dbReference type="SUPFAM" id="SSF54495">
    <property type="entry name" value="UBC-like"/>
    <property type="match status" value="1"/>
</dbReference>
<feature type="compositionally biased region" description="Polar residues" evidence="8">
    <location>
        <begin position="316"/>
        <end position="327"/>
    </location>
</feature>
<comment type="subcellular location">
    <subcellularLocation>
        <location evidence="1">Endosome</location>
    </subcellularLocation>
</comment>
<reference evidence="11 12" key="1">
    <citation type="submission" date="2015-01" db="EMBL/GenBank/DDBJ databases">
        <title>The Genome Sequence of Exophiala spinifera CBS89968.</title>
        <authorList>
            <consortium name="The Broad Institute Genomics Platform"/>
            <person name="Cuomo C."/>
            <person name="de Hoog S."/>
            <person name="Gorbushina A."/>
            <person name="Stielow B."/>
            <person name="Teixiera M."/>
            <person name="Abouelleil A."/>
            <person name="Chapman S.B."/>
            <person name="Priest M."/>
            <person name="Young S.K."/>
            <person name="Wortman J."/>
            <person name="Nusbaum C."/>
            <person name="Birren B."/>
        </authorList>
    </citation>
    <scope>NUCLEOTIDE SEQUENCE [LARGE SCALE GENOMIC DNA]</scope>
    <source>
        <strain evidence="11 12">CBS 89968</strain>
    </source>
</reference>
<comment type="similarity">
    <text evidence="2">Belongs to the ubiquitin-conjugating enzyme family. UEV subfamily.</text>
</comment>
<feature type="compositionally biased region" description="Polar residues" evidence="8">
    <location>
        <begin position="253"/>
        <end position="271"/>
    </location>
</feature>
<dbReference type="OrthoDB" id="306304at2759"/>
<dbReference type="AlphaFoldDB" id="A0A0D2B7C2"/>
<dbReference type="InterPro" id="IPR052070">
    <property type="entry name" value="ESCRT-I_UEV_domain"/>
</dbReference>
<proteinExistence type="inferred from homology"/>
<dbReference type="VEuPathDB" id="FungiDB:PV08_07613"/>
<evidence type="ECO:0000256" key="8">
    <source>
        <dbReference type="SAM" id="MobiDB-lite"/>
    </source>
</evidence>
<evidence type="ECO:0000256" key="1">
    <source>
        <dbReference type="ARBA" id="ARBA00004177"/>
    </source>
</evidence>
<dbReference type="Gene3D" id="3.10.110.10">
    <property type="entry name" value="Ubiquitin Conjugating Enzyme"/>
    <property type="match status" value="1"/>
</dbReference>
<keyword evidence="12" id="KW-1185">Reference proteome</keyword>
<dbReference type="PANTHER" id="PTHR23306:SF3">
    <property type="entry name" value="TUMOR SUPPRESSOR PROTEIN 101"/>
    <property type="match status" value="1"/>
</dbReference>
<evidence type="ECO:0000256" key="7">
    <source>
        <dbReference type="PROSITE-ProRule" id="PRU00644"/>
    </source>
</evidence>
<protein>
    <recommendedName>
        <fullName evidence="13">UEV domain-containing protein</fullName>
    </recommendedName>
</protein>
<evidence type="ECO:0000313" key="11">
    <source>
        <dbReference type="EMBL" id="KIW14828.1"/>
    </source>
</evidence>
<dbReference type="InterPro" id="IPR037202">
    <property type="entry name" value="ESCRT_assembly_dom"/>
</dbReference>
<evidence type="ECO:0000313" key="12">
    <source>
        <dbReference type="Proteomes" id="UP000053328"/>
    </source>
</evidence>
<dbReference type="GO" id="GO:0043130">
    <property type="term" value="F:ubiquitin binding"/>
    <property type="evidence" value="ECO:0007669"/>
    <property type="project" value="TreeGrafter"/>
</dbReference>
<sequence length="578" mass="63961">MAGVPQKTLSWLYDVLKREYRDPNRTYSDLAYVLSRNNGFAPRTDVYTFENGVSALLIHFKGTIPVNFRGNVYRFPISLWVPHTYPYEPPMCYVTPTDDMIIRPGQYVGGDGKIYHPYLAHWREAWERSNLVDFLSILADVFAKEPPVVAKGQPQQRLTQPTPPPVPPLPRELTQHPSPVPVSSPPPPQQHQVGPPPPPPKPSAHLERQSPPGISSQRQSRYDAPPPLPPHQLSPGQRPQHPYGNGDVPRSPTGLNYSPQRTSSLRQSMLPQQQQQQQQQQPLYGAQPYRPGESQQYAQQPGSSNPYPGQVYDPRSQLTQYHSQPLQQGHPRYSGGPQNPPGQTPPPQQPHPQYQGQPHPQPPVSQPKAEPPPDLLDSPFEISLPSAANATAHAKTAIPAPPIPVNPEKEALLTHLSHTVTQSLHSQIAQSTSALPALRSQNAALQSTLTTLSAELTNLQTLHSTISANLSLLSTSLSKSDGVISSARQRASQNDIPAVDDMLVPPTVVARQMYDAACEERGIENAILALQEGFVRGRVAPDIWSRKTRELAREGFRRRWMERKVAKGMGLDLSQYGS</sequence>
<dbReference type="HOGENOM" id="CLU_017548_2_1_1"/>
<dbReference type="Gene3D" id="6.10.140.820">
    <property type="match status" value="1"/>
</dbReference>
<feature type="compositionally biased region" description="Polar residues" evidence="8">
    <location>
        <begin position="293"/>
        <end position="307"/>
    </location>
</feature>